<protein>
    <submittedName>
        <fullName evidence="2">SAVED domain-containing protein</fullName>
    </submittedName>
</protein>
<dbReference type="AlphaFoldDB" id="A0ABD5PEH0"/>
<gene>
    <name evidence="2" type="ORF">ACFO0N_15195</name>
</gene>
<dbReference type="NCBIfam" id="NF033611">
    <property type="entry name" value="SAVED"/>
    <property type="match status" value="1"/>
</dbReference>
<dbReference type="Gene3D" id="3.40.50.10140">
    <property type="entry name" value="Toll/interleukin-1 receptor homology (TIR) domain"/>
    <property type="match status" value="1"/>
</dbReference>
<organism evidence="2 3">
    <name type="scientific">Halobium salinum</name>
    <dbReference type="NCBI Taxonomy" id="1364940"/>
    <lineage>
        <taxon>Archaea</taxon>
        <taxon>Methanobacteriati</taxon>
        <taxon>Methanobacteriota</taxon>
        <taxon>Stenosarchaea group</taxon>
        <taxon>Halobacteria</taxon>
        <taxon>Halobacteriales</taxon>
        <taxon>Haloferacaceae</taxon>
        <taxon>Halobium</taxon>
    </lineage>
</organism>
<dbReference type="RefSeq" id="WP_267622812.1">
    <property type="nucleotide sequence ID" value="NZ_JAODIW010000006.1"/>
</dbReference>
<dbReference type="SUPFAM" id="SSF52200">
    <property type="entry name" value="Toll/Interleukin receptor TIR domain"/>
    <property type="match status" value="1"/>
</dbReference>
<accession>A0ABD5PEH0</accession>
<evidence type="ECO:0000259" key="1">
    <source>
        <dbReference type="Pfam" id="PF18145"/>
    </source>
</evidence>
<proteinExistence type="predicted"/>
<name>A0ABD5PEH0_9EURY</name>
<sequence length="405" mass="44265">MTNPTGKMFVSYRRSQADIAEALVTSLHEHGIRTWQDISDLRTEPTQSEIREVLEVENPELAGGVVLVSGDVVDSGIILELELPGLHNRWKNEEEFFVVVALCPGIDYDDANAILSKSPTLLDFSDWNMIKLGSTAEPAAADDVATAVLSERVRLNHERLDTDHPLDVSLDTYAPPSYASQPAITIDWSSYFTDGPPTSYRWNRRLLPRLQRVIDLVEESAPGRSLRVRGQAHLPAVFALGRCLRTTRGIDATWLQHSAGQHCPWNVHTDQQDSGLEIDFHVNDITGSDLAVLVSVTNDVDAAVGRSKSSLPNFGGVLELSLGDDSGSVLSASEAAHTAHVFRQKVQSVLNELSAISTIHLFMAVPAGLAFLFGQQSNTFPEIQTYLLETTDGARTYQPAASLGN</sequence>
<dbReference type="InterPro" id="IPR040836">
    <property type="entry name" value="SAVED"/>
</dbReference>
<dbReference type="InterPro" id="IPR035897">
    <property type="entry name" value="Toll_tir_struct_dom_sf"/>
</dbReference>
<reference evidence="2 3" key="1">
    <citation type="journal article" date="2019" name="Int. J. Syst. Evol. Microbiol.">
        <title>The Global Catalogue of Microorganisms (GCM) 10K type strain sequencing project: providing services to taxonomists for standard genome sequencing and annotation.</title>
        <authorList>
            <consortium name="The Broad Institute Genomics Platform"/>
            <consortium name="The Broad Institute Genome Sequencing Center for Infectious Disease"/>
            <person name="Wu L."/>
            <person name="Ma J."/>
        </authorList>
    </citation>
    <scope>NUCLEOTIDE SEQUENCE [LARGE SCALE GENOMIC DNA]</scope>
    <source>
        <strain evidence="2 3">CGMCC 1.12553</strain>
    </source>
</reference>
<keyword evidence="3" id="KW-1185">Reference proteome</keyword>
<dbReference type="Pfam" id="PF18145">
    <property type="entry name" value="SAVED"/>
    <property type="match status" value="1"/>
</dbReference>
<comment type="caution">
    <text evidence="2">The sequence shown here is derived from an EMBL/GenBank/DDBJ whole genome shotgun (WGS) entry which is preliminary data.</text>
</comment>
<feature type="domain" description="SMODS-associated and fused to various effectors" evidence="1">
    <location>
        <begin position="214"/>
        <end position="402"/>
    </location>
</feature>
<evidence type="ECO:0000313" key="2">
    <source>
        <dbReference type="EMBL" id="MFC4359291.1"/>
    </source>
</evidence>
<dbReference type="EMBL" id="JBHSDS010000008">
    <property type="protein sequence ID" value="MFC4359291.1"/>
    <property type="molecule type" value="Genomic_DNA"/>
</dbReference>
<dbReference type="Proteomes" id="UP001595921">
    <property type="component" value="Unassembled WGS sequence"/>
</dbReference>
<evidence type="ECO:0000313" key="3">
    <source>
        <dbReference type="Proteomes" id="UP001595921"/>
    </source>
</evidence>